<reference evidence="1" key="1">
    <citation type="submission" date="2023-07" db="EMBL/GenBank/DDBJ databases">
        <title>Black Yeasts Isolated from many extreme environments.</title>
        <authorList>
            <person name="Coleine C."/>
            <person name="Stajich J.E."/>
            <person name="Selbmann L."/>
        </authorList>
    </citation>
    <scope>NUCLEOTIDE SEQUENCE</scope>
    <source>
        <strain evidence="1">CCFEE 5714</strain>
    </source>
</reference>
<evidence type="ECO:0000313" key="2">
    <source>
        <dbReference type="Proteomes" id="UP001281147"/>
    </source>
</evidence>
<organism evidence="1 2">
    <name type="scientific">Vermiconidia calcicola</name>
    <dbReference type="NCBI Taxonomy" id="1690605"/>
    <lineage>
        <taxon>Eukaryota</taxon>
        <taxon>Fungi</taxon>
        <taxon>Dikarya</taxon>
        <taxon>Ascomycota</taxon>
        <taxon>Pezizomycotina</taxon>
        <taxon>Dothideomycetes</taxon>
        <taxon>Dothideomycetidae</taxon>
        <taxon>Mycosphaerellales</taxon>
        <taxon>Extremaceae</taxon>
        <taxon>Vermiconidia</taxon>
    </lineage>
</organism>
<dbReference type="Proteomes" id="UP001281147">
    <property type="component" value="Unassembled WGS sequence"/>
</dbReference>
<comment type="caution">
    <text evidence="1">The sequence shown here is derived from an EMBL/GenBank/DDBJ whole genome shotgun (WGS) entry which is preliminary data.</text>
</comment>
<protein>
    <submittedName>
        <fullName evidence="1">Uncharacterized protein</fullName>
    </submittedName>
</protein>
<gene>
    <name evidence="1" type="ORF">LTR37_014320</name>
</gene>
<proteinExistence type="predicted"/>
<name>A0ACC3MTT5_9PEZI</name>
<dbReference type="EMBL" id="JAUTXU010000149">
    <property type="protein sequence ID" value="KAK3703624.1"/>
    <property type="molecule type" value="Genomic_DNA"/>
</dbReference>
<evidence type="ECO:0000313" key="1">
    <source>
        <dbReference type="EMBL" id="KAK3703624.1"/>
    </source>
</evidence>
<sequence>MAGPSSETFGRKAVYVCALPGVGAFTLGAGFSQNITSLIVCRFFAGLFASPGLSIGTAMLSDFLPPEKRGAPVAIFITTVQMGKDSMLFALVESQTNIEPSYTGPILGPIIGGYVTETKNWRWTQWVILFGLALALVVTVFMSETYKAMILKRRAKRLGVQPAPELKSSGLENVKFFVTKTITRPFYMMLTEPIVALFDIYNAFNFGLLNAFFAAFSWVFVNPCITNSPVTFTDQHIDRRFQNVYGFGIGATGLTYLGQAVGSVAGLMIVLYIYNFNWAKENKRIKEGDSNANMAPEKRVIIAQIGAPMFPISLFWFAWTARPDVHWISPVIAEGFFSCGNLLIFTCTGLYFTDCYGALYSASAWSSCTFIRYLAAFAFPLFVIQMYEGLGVGWATSLLGFIALALVPVPFALSRYGEHLRTRSKFSSGE</sequence>
<accession>A0ACC3MTT5</accession>
<keyword evidence="2" id="KW-1185">Reference proteome</keyword>